<name>A0ABQ1UM53_9BACT</name>
<dbReference type="PANTHER" id="PTHR45947:SF3">
    <property type="entry name" value="SULFOQUINOVOSYL TRANSFERASE SQD2"/>
    <property type="match status" value="1"/>
</dbReference>
<comment type="caution">
    <text evidence="3">The sequence shown here is derived from an EMBL/GenBank/DDBJ whole genome shotgun (WGS) entry which is preliminary data.</text>
</comment>
<feature type="domain" description="Glycosyl transferase family 1" evidence="1">
    <location>
        <begin position="218"/>
        <end position="365"/>
    </location>
</feature>
<dbReference type="Pfam" id="PF13439">
    <property type="entry name" value="Glyco_transf_4"/>
    <property type="match status" value="1"/>
</dbReference>
<dbReference type="InterPro" id="IPR050194">
    <property type="entry name" value="Glycosyltransferase_grp1"/>
</dbReference>
<evidence type="ECO:0000313" key="4">
    <source>
        <dbReference type="Proteomes" id="UP000632273"/>
    </source>
</evidence>
<organism evidence="3 4">
    <name type="scientific">Hymenobacter cavernae</name>
    <dbReference type="NCBI Taxonomy" id="2044852"/>
    <lineage>
        <taxon>Bacteria</taxon>
        <taxon>Pseudomonadati</taxon>
        <taxon>Bacteroidota</taxon>
        <taxon>Cytophagia</taxon>
        <taxon>Cytophagales</taxon>
        <taxon>Hymenobacteraceae</taxon>
        <taxon>Hymenobacter</taxon>
    </lineage>
</organism>
<proteinExistence type="predicted"/>
<feature type="domain" description="Glycosyltransferase subfamily 4-like N-terminal" evidence="2">
    <location>
        <begin position="35"/>
        <end position="204"/>
    </location>
</feature>
<dbReference type="Gene3D" id="3.40.50.2000">
    <property type="entry name" value="Glycogen Phosphorylase B"/>
    <property type="match status" value="2"/>
</dbReference>
<dbReference type="Pfam" id="PF00534">
    <property type="entry name" value="Glycos_transf_1"/>
    <property type="match status" value="1"/>
</dbReference>
<dbReference type="InterPro" id="IPR028098">
    <property type="entry name" value="Glyco_trans_4-like_N"/>
</dbReference>
<reference evidence="4" key="1">
    <citation type="journal article" date="2019" name="Int. J. Syst. Evol. Microbiol.">
        <title>The Global Catalogue of Microorganisms (GCM) 10K type strain sequencing project: providing services to taxonomists for standard genome sequencing and annotation.</title>
        <authorList>
            <consortium name="The Broad Institute Genomics Platform"/>
            <consortium name="The Broad Institute Genome Sequencing Center for Infectious Disease"/>
            <person name="Wu L."/>
            <person name="Ma J."/>
        </authorList>
    </citation>
    <scope>NUCLEOTIDE SEQUENCE [LARGE SCALE GENOMIC DNA]</scope>
    <source>
        <strain evidence="4">CGMCC 1.15197</strain>
    </source>
</reference>
<accession>A0ABQ1UM53</accession>
<dbReference type="EMBL" id="BMHT01000006">
    <property type="protein sequence ID" value="GGF20254.1"/>
    <property type="molecule type" value="Genomic_DNA"/>
</dbReference>
<evidence type="ECO:0000259" key="2">
    <source>
        <dbReference type="Pfam" id="PF13439"/>
    </source>
</evidence>
<sequence>MLFDEMTFNKARSWSFALLPAPAHMNIGIVCYPTFGGSGVVATELGKALALRGHRVHFITYSQPVRLDFFNENLFYHEVYVPPYPLFQFPPYELALASKMVDIVQNEKLDVLHVHYAIPHASAAYMAKQILRTKGITVPVITTLHGTDITLVGKDASYEPVVTFSINQSDGVTSVSADLRAETYQHFAIEKDIEVIPNFIDLARFKKQNKGHFRAAIAPQNEKLLVHTSNFRSVKRVEDVVSIFAGVRAQIPAKLLLVGDGPDRQRIEKIVRELEHSHDVRFLGKLEAVEEVLSVADLFLMPSEKESFGLAALEAMACEVPVVSTNAGGIPELNVDGVTGSISAIGDVEDMVQKGLFILQDDNLPRFKAAARARAEDFDIERIVPLYEACYQRAIDAQLALV</sequence>
<dbReference type="NCBIfam" id="TIGR03999">
    <property type="entry name" value="thiol_BshA"/>
    <property type="match status" value="1"/>
</dbReference>
<evidence type="ECO:0000259" key="1">
    <source>
        <dbReference type="Pfam" id="PF00534"/>
    </source>
</evidence>
<dbReference type="SUPFAM" id="SSF53756">
    <property type="entry name" value="UDP-Glycosyltransferase/glycogen phosphorylase"/>
    <property type="match status" value="1"/>
</dbReference>
<protein>
    <submittedName>
        <fullName evidence="3">N-acetyl-alpha-D-glucosaminyl L-malate synthase BshA</fullName>
    </submittedName>
</protein>
<dbReference type="InterPro" id="IPR023881">
    <property type="entry name" value="Thiol_BshA"/>
</dbReference>
<dbReference type="InterPro" id="IPR001296">
    <property type="entry name" value="Glyco_trans_1"/>
</dbReference>
<dbReference type="Proteomes" id="UP000632273">
    <property type="component" value="Unassembled WGS sequence"/>
</dbReference>
<keyword evidence="4" id="KW-1185">Reference proteome</keyword>
<evidence type="ECO:0000313" key="3">
    <source>
        <dbReference type="EMBL" id="GGF20254.1"/>
    </source>
</evidence>
<dbReference type="PANTHER" id="PTHR45947">
    <property type="entry name" value="SULFOQUINOVOSYL TRANSFERASE SQD2"/>
    <property type="match status" value="1"/>
</dbReference>
<gene>
    <name evidence="3" type="ORF">GCM10011383_34880</name>
</gene>